<keyword evidence="5 6" id="KW-0472">Membrane</keyword>
<feature type="transmembrane region" description="Helical" evidence="6">
    <location>
        <begin position="83"/>
        <end position="100"/>
    </location>
</feature>
<comment type="similarity">
    <text evidence="2 6">Belongs to the 4-toluene sulfonate uptake permease (TSUP) (TC 2.A.102) family.</text>
</comment>
<dbReference type="InterPro" id="IPR051598">
    <property type="entry name" value="TSUP/Inactive_protease-like"/>
</dbReference>
<dbReference type="GO" id="GO:0005886">
    <property type="term" value="C:plasma membrane"/>
    <property type="evidence" value="ECO:0007669"/>
    <property type="project" value="UniProtKB-SubCell"/>
</dbReference>
<protein>
    <recommendedName>
        <fullName evidence="6">Probable membrane transporter protein</fullName>
    </recommendedName>
</protein>
<dbReference type="PANTHER" id="PTHR43701">
    <property type="entry name" value="MEMBRANE TRANSPORTER PROTEIN MJ0441-RELATED"/>
    <property type="match status" value="1"/>
</dbReference>
<dbReference type="Pfam" id="PF01925">
    <property type="entry name" value="TauE"/>
    <property type="match status" value="1"/>
</dbReference>
<feature type="transmembrane region" description="Helical" evidence="6">
    <location>
        <begin position="158"/>
        <end position="189"/>
    </location>
</feature>
<feature type="transmembrane region" description="Helical" evidence="6">
    <location>
        <begin position="195"/>
        <end position="217"/>
    </location>
</feature>
<feature type="transmembrane region" description="Helical" evidence="6">
    <location>
        <begin position="50"/>
        <end position="71"/>
    </location>
</feature>
<dbReference type="Proteomes" id="UP000186795">
    <property type="component" value="Unassembled WGS sequence"/>
</dbReference>
<evidence type="ECO:0000313" key="7">
    <source>
        <dbReference type="EMBL" id="SIT02699.1"/>
    </source>
</evidence>
<reference evidence="8" key="1">
    <citation type="submission" date="2017-01" db="EMBL/GenBank/DDBJ databases">
        <authorList>
            <person name="Varghese N."/>
            <person name="Submissions S."/>
        </authorList>
    </citation>
    <scope>NUCLEOTIDE SEQUENCE [LARGE SCALE GENOMIC DNA]</scope>
    <source>
        <strain evidence="8">DSM 45196</strain>
    </source>
</reference>
<organism evidence="7 8">
    <name type="scientific">Kroppenstedtia eburnea</name>
    <dbReference type="NCBI Taxonomy" id="714067"/>
    <lineage>
        <taxon>Bacteria</taxon>
        <taxon>Bacillati</taxon>
        <taxon>Bacillota</taxon>
        <taxon>Bacilli</taxon>
        <taxon>Bacillales</taxon>
        <taxon>Thermoactinomycetaceae</taxon>
        <taxon>Kroppenstedtia</taxon>
    </lineage>
</organism>
<gene>
    <name evidence="7" type="ORF">SAMN05421790_11093</name>
</gene>
<name>A0A1N7NWW3_9BACL</name>
<dbReference type="RefSeq" id="WP_076525899.1">
    <property type="nucleotide sequence ID" value="NZ_CP048103.1"/>
</dbReference>
<dbReference type="PANTHER" id="PTHR43701:SF2">
    <property type="entry name" value="MEMBRANE TRANSPORTER PROTEIN YJNA-RELATED"/>
    <property type="match status" value="1"/>
</dbReference>
<evidence type="ECO:0000256" key="6">
    <source>
        <dbReference type="RuleBase" id="RU363041"/>
    </source>
</evidence>
<keyword evidence="8" id="KW-1185">Reference proteome</keyword>
<accession>A0A1N7NWW3</accession>
<evidence type="ECO:0000256" key="1">
    <source>
        <dbReference type="ARBA" id="ARBA00004141"/>
    </source>
</evidence>
<dbReference type="OrthoDB" id="9780109at2"/>
<feature type="transmembrane region" description="Helical" evidence="6">
    <location>
        <begin position="251"/>
        <end position="269"/>
    </location>
</feature>
<dbReference type="InterPro" id="IPR002781">
    <property type="entry name" value="TM_pro_TauE-like"/>
</dbReference>
<evidence type="ECO:0000313" key="8">
    <source>
        <dbReference type="Proteomes" id="UP000186795"/>
    </source>
</evidence>
<evidence type="ECO:0000256" key="5">
    <source>
        <dbReference type="ARBA" id="ARBA00023136"/>
    </source>
</evidence>
<feature type="transmembrane region" description="Helical" evidence="6">
    <location>
        <begin position="7"/>
        <end position="38"/>
    </location>
</feature>
<dbReference type="EMBL" id="FTOD01000010">
    <property type="protein sequence ID" value="SIT02699.1"/>
    <property type="molecule type" value="Genomic_DNA"/>
</dbReference>
<sequence>MLLKLILFLVIGLVSGTVGTIVGLGGGIITVPALLFLASHLSEAEHITPQMAVGTSLVLVIITALSSTLSYARQQRVDFSSGWSLFWGSGPGAILGAWLTRYFAGNLFFIVFGVLMIGIALLLTLGDRLKVRRVKWSVQREFKDAEGNIYRYGYHRTIALTCGFVVGLLSGLFGIGGGALLVPLMVLLFRFPPHVATATSMFVIFLSSISGSITHLFQGNIEWMAVLLIAPGAWVGGRLGAWISRKMSSTALMWALKLAIAVVAIRMIVEGLS</sequence>
<feature type="transmembrane region" description="Helical" evidence="6">
    <location>
        <begin position="106"/>
        <end position="125"/>
    </location>
</feature>
<keyword evidence="4 6" id="KW-1133">Transmembrane helix</keyword>
<proteinExistence type="inferred from homology"/>
<dbReference type="AlphaFoldDB" id="A0A1N7NWW3"/>
<evidence type="ECO:0000256" key="2">
    <source>
        <dbReference type="ARBA" id="ARBA00009142"/>
    </source>
</evidence>
<keyword evidence="6" id="KW-1003">Cell membrane</keyword>
<keyword evidence="3 6" id="KW-0812">Transmembrane</keyword>
<comment type="subcellular location">
    <subcellularLocation>
        <location evidence="6">Cell membrane</location>
        <topology evidence="6">Multi-pass membrane protein</topology>
    </subcellularLocation>
    <subcellularLocation>
        <location evidence="1">Membrane</location>
        <topology evidence="1">Multi-pass membrane protein</topology>
    </subcellularLocation>
</comment>
<feature type="transmembrane region" description="Helical" evidence="6">
    <location>
        <begin position="224"/>
        <end position="245"/>
    </location>
</feature>
<evidence type="ECO:0000256" key="4">
    <source>
        <dbReference type="ARBA" id="ARBA00022989"/>
    </source>
</evidence>
<evidence type="ECO:0000256" key="3">
    <source>
        <dbReference type="ARBA" id="ARBA00022692"/>
    </source>
</evidence>